<accession>A0ABT6WWU6</accession>
<comment type="similarity">
    <text evidence="1 3">Belongs to the short-chain dehydrogenases/reductases (SDR) family.</text>
</comment>
<dbReference type="Proteomes" id="UP001241758">
    <property type="component" value="Unassembled WGS sequence"/>
</dbReference>
<dbReference type="EMBL" id="JASCTH010000031">
    <property type="protein sequence ID" value="MDI6104218.1"/>
    <property type="molecule type" value="Genomic_DNA"/>
</dbReference>
<dbReference type="PANTHER" id="PTHR43976:SF16">
    <property type="entry name" value="SHORT-CHAIN DEHYDROGENASE_REDUCTASE FAMILY PROTEIN"/>
    <property type="match status" value="1"/>
</dbReference>
<dbReference type="Gene3D" id="3.40.50.720">
    <property type="entry name" value="NAD(P)-binding Rossmann-like Domain"/>
    <property type="match status" value="1"/>
</dbReference>
<evidence type="ECO:0000313" key="5">
    <source>
        <dbReference type="Proteomes" id="UP001241758"/>
    </source>
</evidence>
<keyword evidence="2" id="KW-0560">Oxidoreductase</keyword>
<dbReference type="NCBIfam" id="NF004823">
    <property type="entry name" value="PRK06179.1"/>
    <property type="match status" value="1"/>
</dbReference>
<dbReference type="PRINTS" id="PR00081">
    <property type="entry name" value="GDHRDH"/>
</dbReference>
<dbReference type="CDD" id="cd05374">
    <property type="entry name" value="17beta-HSD-like_SDR_c"/>
    <property type="match status" value="1"/>
</dbReference>
<proteinExistence type="inferred from homology"/>
<dbReference type="InterPro" id="IPR002347">
    <property type="entry name" value="SDR_fam"/>
</dbReference>
<gene>
    <name evidence="4" type="ORF">QLQ12_37070</name>
</gene>
<dbReference type="PRINTS" id="PR00080">
    <property type="entry name" value="SDRFAMILY"/>
</dbReference>
<dbReference type="RefSeq" id="WP_282765536.1">
    <property type="nucleotide sequence ID" value="NZ_JASCTH010000031.1"/>
</dbReference>
<evidence type="ECO:0000256" key="2">
    <source>
        <dbReference type="ARBA" id="ARBA00023002"/>
    </source>
</evidence>
<sequence>MTSNKPIALVTGASAGIGNAVALGLVKAGHEVIGTGRRTAHLARRDGVTYLDLDVTSDESVAAAVAQVIKRHGRIDLLVNNAGVASAGAAEESSVAQVQALFDVNVFGVVRMTNAVLPHMRAQRRGRIVNISSVVGFMPAPFMASYAASKHAIEGYSESLDHEVREHGVRVLLVEPGWTNTGIEANSLRPDTPMDVYAKQRAVADRLIVEAVKAGDDPVAVSQAVIAAATDIKPKLRYTAGSRAGFVSTMRRVVPARAFDRQIRKLNQLAG</sequence>
<keyword evidence="5" id="KW-1185">Reference proteome</keyword>
<protein>
    <submittedName>
        <fullName evidence="4">Oxidoreductase</fullName>
    </submittedName>
</protein>
<dbReference type="Pfam" id="PF00106">
    <property type="entry name" value="adh_short"/>
    <property type="match status" value="1"/>
</dbReference>
<evidence type="ECO:0000256" key="3">
    <source>
        <dbReference type="RuleBase" id="RU000363"/>
    </source>
</evidence>
<evidence type="ECO:0000256" key="1">
    <source>
        <dbReference type="ARBA" id="ARBA00006484"/>
    </source>
</evidence>
<dbReference type="InterPro" id="IPR051911">
    <property type="entry name" value="SDR_oxidoreductase"/>
</dbReference>
<organism evidence="4 5">
    <name type="scientific">Actinoplanes sandaracinus</name>
    <dbReference type="NCBI Taxonomy" id="3045177"/>
    <lineage>
        <taxon>Bacteria</taxon>
        <taxon>Bacillati</taxon>
        <taxon>Actinomycetota</taxon>
        <taxon>Actinomycetes</taxon>
        <taxon>Micromonosporales</taxon>
        <taxon>Micromonosporaceae</taxon>
        <taxon>Actinoplanes</taxon>
    </lineage>
</organism>
<comment type="caution">
    <text evidence="4">The sequence shown here is derived from an EMBL/GenBank/DDBJ whole genome shotgun (WGS) entry which is preliminary data.</text>
</comment>
<name>A0ABT6WWU6_9ACTN</name>
<evidence type="ECO:0000313" key="4">
    <source>
        <dbReference type="EMBL" id="MDI6104218.1"/>
    </source>
</evidence>
<dbReference type="InterPro" id="IPR036291">
    <property type="entry name" value="NAD(P)-bd_dom_sf"/>
</dbReference>
<reference evidence="4 5" key="1">
    <citation type="submission" date="2023-05" db="EMBL/GenBank/DDBJ databases">
        <title>Actinoplanes sp. NEAU-A12 genome sequencing.</title>
        <authorList>
            <person name="Wang Z.-S."/>
        </authorList>
    </citation>
    <scope>NUCLEOTIDE SEQUENCE [LARGE SCALE GENOMIC DNA]</scope>
    <source>
        <strain evidence="4 5">NEAU-A12</strain>
    </source>
</reference>
<dbReference type="SUPFAM" id="SSF51735">
    <property type="entry name" value="NAD(P)-binding Rossmann-fold domains"/>
    <property type="match status" value="1"/>
</dbReference>
<dbReference type="PANTHER" id="PTHR43976">
    <property type="entry name" value="SHORT CHAIN DEHYDROGENASE"/>
    <property type="match status" value="1"/>
</dbReference>